<dbReference type="EMBL" id="JAAGRQ010000179">
    <property type="protein sequence ID" value="NDY58973.1"/>
    <property type="molecule type" value="Genomic_DNA"/>
</dbReference>
<keyword evidence="3" id="KW-1185">Reference proteome</keyword>
<gene>
    <name evidence="2" type="ORF">G3N56_19730</name>
</gene>
<organism evidence="2 3">
    <name type="scientific">Desulfolutivibrio sulfodismutans</name>
    <dbReference type="NCBI Taxonomy" id="63561"/>
    <lineage>
        <taxon>Bacteria</taxon>
        <taxon>Pseudomonadati</taxon>
        <taxon>Thermodesulfobacteriota</taxon>
        <taxon>Desulfovibrionia</taxon>
        <taxon>Desulfovibrionales</taxon>
        <taxon>Desulfovibrionaceae</taxon>
        <taxon>Desulfolutivibrio</taxon>
    </lineage>
</organism>
<reference evidence="2 3" key="1">
    <citation type="submission" date="2020-02" db="EMBL/GenBank/DDBJ databases">
        <title>Comparative genomics of sulfur disproportionating microorganisms.</title>
        <authorList>
            <person name="Ward L.M."/>
            <person name="Bertran E."/>
            <person name="Johnston D.T."/>
        </authorList>
    </citation>
    <scope>NUCLEOTIDE SEQUENCE [LARGE SCALE GENOMIC DNA]</scope>
    <source>
        <strain evidence="2 3">DSM 3696</strain>
    </source>
</reference>
<dbReference type="AlphaFoldDB" id="A0A7K3NT37"/>
<name>A0A7K3NT37_9BACT</name>
<dbReference type="SMART" id="SM00287">
    <property type="entry name" value="SH3b"/>
    <property type="match status" value="1"/>
</dbReference>
<dbReference type="RefSeq" id="WP_163304031.1">
    <property type="nucleotide sequence ID" value="NZ_JAAGRQ010000179.1"/>
</dbReference>
<sequence length="136" mass="14490">MTRRAFFSFLILAALCILPALHGCVVYVPQSRYDPAPPPQVVVAPMPCPAGYGWSPGYGCVPVPEPSAPAYAPVITRVKAATLNLRACPGTSCAVTATLVQGEEVQVLGYGDGWTRVYVPARALEGWLSGRHLSDY</sequence>
<evidence type="ECO:0000313" key="3">
    <source>
        <dbReference type="Proteomes" id="UP000469724"/>
    </source>
</evidence>
<evidence type="ECO:0000313" key="2">
    <source>
        <dbReference type="EMBL" id="NDY58973.1"/>
    </source>
</evidence>
<evidence type="ECO:0000259" key="1">
    <source>
        <dbReference type="SMART" id="SM00287"/>
    </source>
</evidence>
<accession>A0A7K3NT37</accession>
<feature type="domain" description="SH3b" evidence="1">
    <location>
        <begin position="73"/>
        <end position="136"/>
    </location>
</feature>
<dbReference type="InterPro" id="IPR003646">
    <property type="entry name" value="SH3-like_bac-type"/>
</dbReference>
<protein>
    <submittedName>
        <fullName evidence="2">SH3 domain-containing protein</fullName>
    </submittedName>
</protein>
<dbReference type="Proteomes" id="UP000469724">
    <property type="component" value="Unassembled WGS sequence"/>
</dbReference>
<comment type="caution">
    <text evidence="2">The sequence shown here is derived from an EMBL/GenBank/DDBJ whole genome shotgun (WGS) entry which is preliminary data.</text>
</comment>
<dbReference type="Gene3D" id="2.30.30.40">
    <property type="entry name" value="SH3 Domains"/>
    <property type="match status" value="1"/>
</dbReference>
<dbReference type="Pfam" id="PF08239">
    <property type="entry name" value="SH3_3"/>
    <property type="match status" value="1"/>
</dbReference>
<proteinExistence type="predicted"/>